<keyword evidence="1 3" id="KW-0597">Phosphoprotein</keyword>
<evidence type="ECO:0000313" key="7">
    <source>
        <dbReference type="Proteomes" id="UP000005824"/>
    </source>
</evidence>
<dbReference type="PROSITE" id="PS50043">
    <property type="entry name" value="HTH_LUXR_2"/>
    <property type="match status" value="1"/>
</dbReference>
<evidence type="ECO:0000259" key="5">
    <source>
        <dbReference type="PROSITE" id="PS50110"/>
    </source>
</evidence>
<dbReference type="EMBL" id="ABVL01000016">
    <property type="protein sequence ID" value="EDY17901.1"/>
    <property type="molecule type" value="Genomic_DNA"/>
</dbReference>
<dbReference type="InterPro" id="IPR039420">
    <property type="entry name" value="WalR-like"/>
</dbReference>
<gene>
    <name evidence="6" type="ORF">CfE428DRAFT_4640</name>
</gene>
<dbReference type="GO" id="GO:0006355">
    <property type="term" value="P:regulation of DNA-templated transcription"/>
    <property type="evidence" value="ECO:0007669"/>
    <property type="project" value="InterPro"/>
</dbReference>
<dbReference type="SMART" id="SM00448">
    <property type="entry name" value="REC"/>
    <property type="match status" value="1"/>
</dbReference>
<evidence type="ECO:0000313" key="6">
    <source>
        <dbReference type="EMBL" id="EDY17901.1"/>
    </source>
</evidence>
<evidence type="ECO:0000256" key="1">
    <source>
        <dbReference type="ARBA" id="ARBA00022553"/>
    </source>
</evidence>
<dbReference type="InParanoid" id="B4D6V0"/>
<evidence type="ECO:0000256" key="2">
    <source>
        <dbReference type="ARBA" id="ARBA00023125"/>
    </source>
</evidence>
<dbReference type="FunCoup" id="B4D6V0">
    <property type="interactions" value="174"/>
</dbReference>
<dbReference type="InterPro" id="IPR001789">
    <property type="entry name" value="Sig_transdc_resp-reg_receiver"/>
</dbReference>
<feature type="domain" description="HTH luxR-type" evidence="4">
    <location>
        <begin position="142"/>
        <end position="207"/>
    </location>
</feature>
<protein>
    <submittedName>
        <fullName evidence="6">Two component transcriptional regulator, LuxR family</fullName>
    </submittedName>
</protein>
<dbReference type="CDD" id="cd17535">
    <property type="entry name" value="REC_NarL-like"/>
    <property type="match status" value="1"/>
</dbReference>
<dbReference type="Gene3D" id="3.40.50.2300">
    <property type="match status" value="1"/>
</dbReference>
<feature type="modified residue" description="4-aspartylphosphate" evidence="3">
    <location>
        <position position="54"/>
    </location>
</feature>
<evidence type="ECO:0000259" key="4">
    <source>
        <dbReference type="PROSITE" id="PS50043"/>
    </source>
</evidence>
<dbReference type="Proteomes" id="UP000005824">
    <property type="component" value="Unassembled WGS sequence"/>
</dbReference>
<dbReference type="InterPro" id="IPR016032">
    <property type="entry name" value="Sig_transdc_resp-reg_C-effctor"/>
</dbReference>
<proteinExistence type="predicted"/>
<dbReference type="SUPFAM" id="SSF52172">
    <property type="entry name" value="CheY-like"/>
    <property type="match status" value="1"/>
</dbReference>
<dbReference type="Pfam" id="PF00196">
    <property type="entry name" value="GerE"/>
    <property type="match status" value="1"/>
</dbReference>
<keyword evidence="7" id="KW-1185">Reference proteome</keyword>
<keyword evidence="2" id="KW-0238">DNA-binding</keyword>
<organism evidence="6 7">
    <name type="scientific">Chthoniobacter flavus Ellin428</name>
    <dbReference type="NCBI Taxonomy" id="497964"/>
    <lineage>
        <taxon>Bacteria</taxon>
        <taxon>Pseudomonadati</taxon>
        <taxon>Verrucomicrobiota</taxon>
        <taxon>Spartobacteria</taxon>
        <taxon>Chthoniobacterales</taxon>
        <taxon>Chthoniobacteraceae</taxon>
        <taxon>Chthoniobacter</taxon>
    </lineage>
</organism>
<dbReference type="InterPro" id="IPR000792">
    <property type="entry name" value="Tscrpt_reg_LuxR_C"/>
</dbReference>
<comment type="caution">
    <text evidence="6">The sequence shown here is derived from an EMBL/GenBank/DDBJ whole genome shotgun (WGS) entry which is preliminary data.</text>
</comment>
<dbReference type="GO" id="GO:0003677">
    <property type="term" value="F:DNA binding"/>
    <property type="evidence" value="ECO:0007669"/>
    <property type="project" value="UniProtKB-KW"/>
</dbReference>
<dbReference type="PRINTS" id="PR00038">
    <property type="entry name" value="HTHLUXR"/>
</dbReference>
<dbReference type="CDD" id="cd06170">
    <property type="entry name" value="LuxR_C_like"/>
    <property type="match status" value="1"/>
</dbReference>
<sequence>MLKILIADDHAMVRVGLKQTLAEELSDVDFGEASSSPETIQRLHAQTWDVIVLDIQMPGPSGLEVLKEVKQNFPRLPVLVLSSVPEDQLAARVLKAGAAGYLNKQSAPEELVKAVRKVMAGGHYVSAALGEKLAADLGRSRNRAHHETLSDREYQVFRLMLGGKSLKETAAELSVSPKTVSTYRTRIFEKLRVKNDIELARYAMEHGLGEFRPPNPPPQG</sequence>
<dbReference type="InterPro" id="IPR011006">
    <property type="entry name" value="CheY-like_superfamily"/>
</dbReference>
<dbReference type="eggNOG" id="COG2197">
    <property type="taxonomic scope" value="Bacteria"/>
</dbReference>
<dbReference type="PANTHER" id="PTHR43214">
    <property type="entry name" value="TWO-COMPONENT RESPONSE REGULATOR"/>
    <property type="match status" value="1"/>
</dbReference>
<name>B4D6V0_9BACT</name>
<accession>B4D6V0</accession>
<dbReference type="STRING" id="497964.CfE428DRAFT_4640"/>
<reference evidence="6 7" key="1">
    <citation type="journal article" date="2011" name="J. Bacteriol.">
        <title>Genome sequence of Chthoniobacter flavus Ellin428, an aerobic heterotrophic soil bacterium.</title>
        <authorList>
            <person name="Kant R."/>
            <person name="van Passel M.W."/>
            <person name="Palva A."/>
            <person name="Lucas S."/>
            <person name="Lapidus A."/>
            <person name="Glavina Del Rio T."/>
            <person name="Dalin E."/>
            <person name="Tice H."/>
            <person name="Bruce D."/>
            <person name="Goodwin L."/>
            <person name="Pitluck S."/>
            <person name="Larimer F.W."/>
            <person name="Land M.L."/>
            <person name="Hauser L."/>
            <person name="Sangwan P."/>
            <person name="de Vos W.M."/>
            <person name="Janssen P.H."/>
            <person name="Smidt H."/>
        </authorList>
    </citation>
    <scope>NUCLEOTIDE SEQUENCE [LARGE SCALE GENOMIC DNA]</scope>
    <source>
        <strain evidence="6 7">Ellin428</strain>
    </source>
</reference>
<feature type="domain" description="Response regulatory" evidence="5">
    <location>
        <begin position="3"/>
        <end position="119"/>
    </location>
</feature>
<evidence type="ECO:0000256" key="3">
    <source>
        <dbReference type="PROSITE-ProRule" id="PRU00169"/>
    </source>
</evidence>
<dbReference type="SMART" id="SM00421">
    <property type="entry name" value="HTH_LUXR"/>
    <property type="match status" value="1"/>
</dbReference>
<dbReference type="Pfam" id="PF00072">
    <property type="entry name" value="Response_reg"/>
    <property type="match status" value="1"/>
</dbReference>
<dbReference type="GO" id="GO:0000160">
    <property type="term" value="P:phosphorelay signal transduction system"/>
    <property type="evidence" value="ECO:0007669"/>
    <property type="project" value="InterPro"/>
</dbReference>
<dbReference type="PROSITE" id="PS50110">
    <property type="entry name" value="RESPONSE_REGULATORY"/>
    <property type="match status" value="1"/>
</dbReference>
<dbReference type="SUPFAM" id="SSF46894">
    <property type="entry name" value="C-terminal effector domain of the bipartite response regulators"/>
    <property type="match status" value="1"/>
</dbReference>
<dbReference type="AlphaFoldDB" id="B4D6V0"/>
<dbReference type="InterPro" id="IPR058245">
    <property type="entry name" value="NreC/VraR/RcsB-like_REC"/>
</dbReference>
<dbReference type="RefSeq" id="WP_006981961.1">
    <property type="nucleotide sequence ID" value="NZ_ABVL01000016.1"/>
</dbReference>